<evidence type="ECO:0000256" key="1">
    <source>
        <dbReference type="SAM" id="MobiDB-lite"/>
    </source>
</evidence>
<evidence type="ECO:0000313" key="4">
    <source>
        <dbReference type="EMBL" id="EYC44620.1"/>
    </source>
</evidence>
<evidence type="ECO:0000313" key="5">
    <source>
        <dbReference type="Proteomes" id="UP000024635"/>
    </source>
</evidence>
<keyword evidence="2" id="KW-0472">Membrane</keyword>
<dbReference type="AlphaFoldDB" id="A0A016WY99"/>
<reference evidence="5" key="1">
    <citation type="journal article" date="2015" name="Nat. Genet.">
        <title>The genome and transcriptome of the zoonotic hookworm Ancylostoma ceylanicum identify infection-specific gene families.</title>
        <authorList>
            <person name="Schwarz E.M."/>
            <person name="Hu Y."/>
            <person name="Antoshechkin I."/>
            <person name="Miller M.M."/>
            <person name="Sternberg P.W."/>
            <person name="Aroian R.V."/>
        </authorList>
    </citation>
    <scope>NUCLEOTIDE SEQUENCE</scope>
    <source>
        <strain evidence="5">HY135</strain>
    </source>
</reference>
<keyword evidence="2" id="KW-1133">Transmembrane helix</keyword>
<feature type="chain" id="PRO_5001491768" description="ZP domain-containing protein" evidence="3">
    <location>
        <begin position="35"/>
        <end position="371"/>
    </location>
</feature>
<dbReference type="OrthoDB" id="5902169at2759"/>
<protein>
    <recommendedName>
        <fullName evidence="6">ZP domain-containing protein</fullName>
    </recommendedName>
</protein>
<evidence type="ECO:0008006" key="6">
    <source>
        <dbReference type="Google" id="ProtNLM"/>
    </source>
</evidence>
<dbReference type="Proteomes" id="UP000024635">
    <property type="component" value="Unassembled WGS sequence"/>
</dbReference>
<feature type="signal peptide" evidence="3">
    <location>
        <begin position="1"/>
        <end position="34"/>
    </location>
</feature>
<feature type="region of interest" description="Disordered" evidence="1">
    <location>
        <begin position="321"/>
        <end position="371"/>
    </location>
</feature>
<proteinExistence type="predicted"/>
<gene>
    <name evidence="4" type="primary">Acey_s0455.g1755</name>
    <name evidence="4" type="ORF">Y032_0455g1755</name>
</gene>
<keyword evidence="3" id="KW-0732">Signal</keyword>
<evidence type="ECO:0000256" key="2">
    <source>
        <dbReference type="SAM" id="Phobius"/>
    </source>
</evidence>
<feature type="compositionally biased region" description="Acidic residues" evidence="1">
    <location>
        <begin position="321"/>
        <end position="332"/>
    </location>
</feature>
<feature type="transmembrane region" description="Helical" evidence="2">
    <location>
        <begin position="282"/>
        <end position="305"/>
    </location>
</feature>
<evidence type="ECO:0000256" key="3">
    <source>
        <dbReference type="SAM" id="SignalP"/>
    </source>
</evidence>
<feature type="compositionally biased region" description="Basic residues" evidence="1">
    <location>
        <begin position="244"/>
        <end position="254"/>
    </location>
</feature>
<dbReference type="EMBL" id="JARK01000055">
    <property type="protein sequence ID" value="EYC44620.1"/>
    <property type="molecule type" value="Genomic_DNA"/>
</dbReference>
<feature type="region of interest" description="Disordered" evidence="1">
    <location>
        <begin position="229"/>
        <end position="265"/>
    </location>
</feature>
<organism evidence="4 5">
    <name type="scientific">Ancylostoma ceylanicum</name>
    <dbReference type="NCBI Taxonomy" id="53326"/>
    <lineage>
        <taxon>Eukaryota</taxon>
        <taxon>Metazoa</taxon>
        <taxon>Ecdysozoa</taxon>
        <taxon>Nematoda</taxon>
        <taxon>Chromadorea</taxon>
        <taxon>Rhabditida</taxon>
        <taxon>Rhabditina</taxon>
        <taxon>Rhabditomorpha</taxon>
        <taxon>Strongyloidea</taxon>
        <taxon>Ancylostomatidae</taxon>
        <taxon>Ancylostomatinae</taxon>
        <taxon>Ancylostoma</taxon>
    </lineage>
</organism>
<name>A0A016WY99_9BILA</name>
<keyword evidence="2" id="KW-0812">Transmembrane</keyword>
<accession>A0A016WY99</accession>
<comment type="caution">
    <text evidence="4">The sequence shown here is derived from an EMBL/GenBank/DDBJ whole genome shotgun (WGS) entry which is preliminary data.</text>
</comment>
<feature type="compositionally biased region" description="Polar residues" evidence="1">
    <location>
        <begin position="350"/>
        <end position="371"/>
    </location>
</feature>
<sequence>MIEGGTKGVREVKIFKVLTFYLLISLMMVEELDALHCNGETDEEGKKFFACRVRISIFDPYSCRGKLEIVTMDEKELALAMKFENNEEITTGLVFNKASTPNELEFFCLAGDCEEKLNELSNPYQRPRNGGGGHSFRCVFSVISAYQQSYSMQGSIRKTKRKATYAISPTLTKSNTIPNMVEGQTSSVELETLLPTAMQKLTTKEAQTSDMFFNRISSTSTLAIKKEIGSTKKRTRTTTTSFPRRTKAKKKKPSKDKQIGAGRTSAQNEAFTAEEFFRVLRFGVPIMLVVLLFVQLHLLCLLRWLKSNYVLIPRSEIEDEGPDIIDDHEVPEEAATPSSRERSDALAVGGTSSVGYSSATSGLTATSPILH</sequence>
<keyword evidence="5" id="KW-1185">Reference proteome</keyword>